<evidence type="ECO:0000313" key="3">
    <source>
        <dbReference type="EMBL" id="NEC54992.1"/>
    </source>
</evidence>
<comment type="caution">
    <text evidence="3">The sequence shown here is derived from an EMBL/GenBank/DDBJ whole genome shotgun (WGS) entry which is preliminary data.</text>
</comment>
<protein>
    <recommendedName>
        <fullName evidence="2">HTH cro/C1-type domain-containing protein</fullName>
    </recommendedName>
</protein>
<proteinExistence type="predicted"/>
<dbReference type="InterPro" id="IPR019734">
    <property type="entry name" value="TPR_rpt"/>
</dbReference>
<feature type="repeat" description="TPR" evidence="1">
    <location>
        <begin position="233"/>
        <end position="266"/>
    </location>
</feature>
<dbReference type="InterPro" id="IPR001387">
    <property type="entry name" value="Cro/C1-type_HTH"/>
</dbReference>
<organism evidence="3 4">
    <name type="scientific">Amycolatopsis rubida</name>
    <dbReference type="NCBI Taxonomy" id="112413"/>
    <lineage>
        <taxon>Bacteria</taxon>
        <taxon>Bacillati</taxon>
        <taxon>Actinomycetota</taxon>
        <taxon>Actinomycetes</taxon>
        <taxon>Pseudonocardiales</taxon>
        <taxon>Pseudonocardiaceae</taxon>
        <taxon>Amycolatopsis</taxon>
    </lineage>
</organism>
<dbReference type="Gene3D" id="1.25.40.10">
    <property type="entry name" value="Tetratricopeptide repeat domain"/>
    <property type="match status" value="1"/>
</dbReference>
<dbReference type="SUPFAM" id="SSF48452">
    <property type="entry name" value="TPR-like"/>
    <property type="match status" value="1"/>
</dbReference>
<name>A0ABX0BNS2_9PSEU</name>
<dbReference type="PROSITE" id="PS50005">
    <property type="entry name" value="TPR"/>
    <property type="match status" value="1"/>
</dbReference>
<dbReference type="Proteomes" id="UP000470404">
    <property type="component" value="Unassembled WGS sequence"/>
</dbReference>
<sequence>MPLAADNTSMLCGRCHREQRDQLQAPPAHLGDDFWTTDDFKAVFESHHFGKVLKVYRNHPRHLKMFGKALNQGLLGRWLGLTQPQISRLESGPPEQVLSNLVRYAKTLHIPQEFLWFDYPGQTRLSMREDLRTSPLLAPPTEPATSSSELRWPDASEILVDHVFQDVVEPERTRTLAQGIRATTADLMEIDFKRGGGHVRRMLKHYFEEEVAPLLSWQFSDSRLRDEVFGAAAETLQLMGWSAYDAGDHQAANRYFRQALSLAQRSNDAMMAGRILANLSHQANFLGHFKHSLQLARRAQEISRGRATGRVTAMFLAMEARALASLGELKGTTEVLRKAEHVYETRSSENDPEWSGYFTMQEMASEAAHCFRDLGQSDQCREFAELSMDPQHTPPRTLGFMRMVAASGVLAGGDTEQAAALAAEAIELGVSLQSARYVKYVTDFRRSLTEKDSALGGRVSELLRQHYPTLVLPRQ</sequence>
<dbReference type="PROSITE" id="PS50943">
    <property type="entry name" value="HTH_CROC1"/>
    <property type="match status" value="1"/>
</dbReference>
<gene>
    <name evidence="3" type="ORF">G3I59_05125</name>
</gene>
<dbReference type="SUPFAM" id="SSF47413">
    <property type="entry name" value="lambda repressor-like DNA-binding domains"/>
    <property type="match status" value="1"/>
</dbReference>
<evidence type="ECO:0000259" key="2">
    <source>
        <dbReference type="PROSITE" id="PS50943"/>
    </source>
</evidence>
<keyword evidence="4" id="KW-1185">Reference proteome</keyword>
<dbReference type="InterPro" id="IPR011990">
    <property type="entry name" value="TPR-like_helical_dom_sf"/>
</dbReference>
<dbReference type="EMBL" id="JAAGNC010000035">
    <property type="protein sequence ID" value="NEC54992.1"/>
    <property type="molecule type" value="Genomic_DNA"/>
</dbReference>
<keyword evidence="1" id="KW-0802">TPR repeat</keyword>
<evidence type="ECO:0000256" key="1">
    <source>
        <dbReference type="PROSITE-ProRule" id="PRU00339"/>
    </source>
</evidence>
<dbReference type="InterPro" id="IPR010982">
    <property type="entry name" value="Lambda_DNA-bd_dom_sf"/>
</dbReference>
<dbReference type="RefSeq" id="WP_157904818.1">
    <property type="nucleotide sequence ID" value="NZ_JAAGNC010000035.1"/>
</dbReference>
<evidence type="ECO:0000313" key="4">
    <source>
        <dbReference type="Proteomes" id="UP000470404"/>
    </source>
</evidence>
<feature type="domain" description="HTH cro/C1-type" evidence="2">
    <location>
        <begin position="79"/>
        <end position="115"/>
    </location>
</feature>
<reference evidence="3 4" key="1">
    <citation type="submission" date="2020-01" db="EMBL/GenBank/DDBJ databases">
        <title>Insect and environment-associated Actinomycetes.</title>
        <authorList>
            <person name="Currrie C."/>
            <person name="Chevrette M."/>
            <person name="Carlson C."/>
            <person name="Stubbendieck R."/>
            <person name="Wendt-Pienkowski E."/>
        </authorList>
    </citation>
    <scope>NUCLEOTIDE SEQUENCE [LARGE SCALE GENOMIC DNA]</scope>
    <source>
        <strain evidence="3 4">SID8386</strain>
    </source>
</reference>
<accession>A0ABX0BNS2</accession>